<organism evidence="2 3">
    <name type="scientific">Gibberella intermedia</name>
    <name type="common">Bulb rot disease fungus</name>
    <name type="synonym">Fusarium proliferatum</name>
    <dbReference type="NCBI Taxonomy" id="948311"/>
    <lineage>
        <taxon>Eukaryota</taxon>
        <taxon>Fungi</taxon>
        <taxon>Dikarya</taxon>
        <taxon>Ascomycota</taxon>
        <taxon>Pezizomycotina</taxon>
        <taxon>Sordariomycetes</taxon>
        <taxon>Hypocreomycetidae</taxon>
        <taxon>Hypocreales</taxon>
        <taxon>Nectriaceae</taxon>
        <taxon>Fusarium</taxon>
        <taxon>Fusarium fujikuroi species complex</taxon>
    </lineage>
</organism>
<sequence>MSTSSLQESVSSNTYISNEETECIPCEPCAVPHASLGHAFPTLDTKTNQFLRMPDTDYIFISLDFHHICGEEPSALLDRPSCRHDPVIEAGIAYLDMRDILYDRGKGIIPGDRGSSWFKYMTPLHYIVEEFENLDTPDQSPYLFAFGRSRRVQEKDLAYRLYRVFSALKKKNRRKDEIEQGRLRQLILLTFDAESIKTTLLQLGLEWLAEPNVQIWDVKQEKQFETRLQQPAVFEHVMERLGIRFEDTRFGKLTSCSGNASVFMI</sequence>
<evidence type="ECO:0000313" key="3">
    <source>
        <dbReference type="Proteomes" id="UP000283569"/>
    </source>
</evidence>
<reference evidence="2 3" key="1">
    <citation type="journal article" date="2018" name="Sci. Rep.">
        <title>Characterisation of pathogen-specific regions and novel effector candidates in Fusarium oxysporum f. sp. cepae.</title>
        <authorList>
            <person name="Armitage A.D."/>
            <person name="Taylor A."/>
            <person name="Sobczyk M.K."/>
            <person name="Baxter L."/>
            <person name="Greenfield B.P."/>
            <person name="Bates H.J."/>
            <person name="Wilson F."/>
            <person name="Jackson A.C."/>
            <person name="Ott S."/>
            <person name="Harrison R.J."/>
            <person name="Clarkson J.P."/>
        </authorList>
    </citation>
    <scope>NUCLEOTIDE SEQUENCE [LARGE SCALE GENOMIC DNA]</scope>
    <source>
        <strain evidence="2 3">Fp_A8</strain>
    </source>
</reference>
<dbReference type="EMBL" id="MRDB01000014">
    <property type="protein sequence ID" value="RKL41894.1"/>
    <property type="molecule type" value="Genomic_DNA"/>
</dbReference>
<dbReference type="Pfam" id="PF21762">
    <property type="entry name" value="DEDDh_C"/>
    <property type="match status" value="1"/>
</dbReference>
<feature type="domain" description="Gfd2/YDR514C-like C-terminal" evidence="1">
    <location>
        <begin position="83"/>
        <end position="246"/>
    </location>
</feature>
<protein>
    <recommendedName>
        <fullName evidence="1">Gfd2/YDR514C-like C-terminal domain-containing protein</fullName>
    </recommendedName>
</protein>
<dbReference type="InterPro" id="IPR048519">
    <property type="entry name" value="Gfd2/YDR514C-like_C"/>
</dbReference>
<gene>
    <name evidence="2" type="ORF">BFJ72_g5232</name>
</gene>
<accession>A0A420TK56</accession>
<dbReference type="AlphaFoldDB" id="A0A420TK56"/>
<evidence type="ECO:0000313" key="2">
    <source>
        <dbReference type="EMBL" id="RKL41894.1"/>
    </source>
</evidence>
<evidence type="ECO:0000259" key="1">
    <source>
        <dbReference type="Pfam" id="PF21762"/>
    </source>
</evidence>
<proteinExistence type="predicted"/>
<comment type="caution">
    <text evidence="2">The sequence shown here is derived from an EMBL/GenBank/DDBJ whole genome shotgun (WGS) entry which is preliminary data.</text>
</comment>
<dbReference type="Proteomes" id="UP000283569">
    <property type="component" value="Unassembled WGS sequence"/>
</dbReference>
<name>A0A420TK56_GIBIN</name>